<proteinExistence type="predicted"/>
<sequence length="233" mass="24395">MQGPEGDLLAVLRGGPDEPVWLFNPFQITARKSELFPTDALQAGEVVGRLPTQGQRLVALAAPGGASVAGIVTDDAIEVWDTSRPEPQHIGTYPASPRAMFAGIPSPDKAWKVAITGDEGIQLHGPRPAVQRGSRPSPSPRPRQAAKPQRVARAAHLMAALPSATGTQRLAVPTGSQVEILDVATGQCLDHYEQFSPVTFLEALPIRGGSAAVAVATPRASVCGTPEMMSPGH</sequence>
<feature type="region of interest" description="Disordered" evidence="1">
    <location>
        <begin position="121"/>
        <end position="147"/>
    </location>
</feature>
<gene>
    <name evidence="2" type="ORF">FEF34_37835</name>
</gene>
<accession>A0A5R9EJR9</accession>
<evidence type="ECO:0000256" key="1">
    <source>
        <dbReference type="SAM" id="MobiDB-lite"/>
    </source>
</evidence>
<dbReference type="EMBL" id="VAWE01000001">
    <property type="protein sequence ID" value="TLQ47904.1"/>
    <property type="molecule type" value="Genomic_DNA"/>
</dbReference>
<reference evidence="2 3" key="1">
    <citation type="submission" date="2019-05" db="EMBL/GenBank/DDBJ databases">
        <title>Streptomyces marianii sp. nov., a novel marine actinomycete from southern coast of India.</title>
        <authorList>
            <person name="Iniyan A.M."/>
            <person name="Wink J."/>
            <person name="Ramprasad E."/>
            <person name="Ramana C.V."/>
            <person name="Bunk B."/>
            <person name="Sproer C."/>
            <person name="Joseph F.-J.R.S."/>
            <person name="Vincent S.G.P."/>
        </authorList>
    </citation>
    <scope>NUCLEOTIDE SEQUENCE [LARGE SCALE GENOMIC DNA]</scope>
    <source>
        <strain evidence="2 3">ICN19</strain>
    </source>
</reference>
<dbReference type="OrthoDB" id="218695at2"/>
<comment type="caution">
    <text evidence="2">The sequence shown here is derived from an EMBL/GenBank/DDBJ whole genome shotgun (WGS) entry which is preliminary data.</text>
</comment>
<organism evidence="2 3">
    <name type="scientific">Streptomyces marianii</name>
    <dbReference type="NCBI Taxonomy" id="1817406"/>
    <lineage>
        <taxon>Bacteria</taxon>
        <taxon>Bacillati</taxon>
        <taxon>Actinomycetota</taxon>
        <taxon>Actinomycetes</taxon>
        <taxon>Kitasatosporales</taxon>
        <taxon>Streptomycetaceae</taxon>
        <taxon>Streptomyces</taxon>
    </lineage>
</organism>
<protein>
    <submittedName>
        <fullName evidence="2">Uncharacterized protein</fullName>
    </submittedName>
</protein>
<dbReference type="Proteomes" id="UP000305921">
    <property type="component" value="Unassembled WGS sequence"/>
</dbReference>
<keyword evidence="3" id="KW-1185">Reference proteome</keyword>
<name>A0A5R9EJR9_9ACTN</name>
<evidence type="ECO:0000313" key="3">
    <source>
        <dbReference type="Proteomes" id="UP000305921"/>
    </source>
</evidence>
<feature type="compositionally biased region" description="Low complexity" evidence="1">
    <location>
        <begin position="131"/>
        <end position="147"/>
    </location>
</feature>
<dbReference type="RefSeq" id="WP_138057179.1">
    <property type="nucleotide sequence ID" value="NZ_VAWE01000001.1"/>
</dbReference>
<dbReference type="AlphaFoldDB" id="A0A5R9EJR9"/>
<evidence type="ECO:0000313" key="2">
    <source>
        <dbReference type="EMBL" id="TLQ47904.1"/>
    </source>
</evidence>